<evidence type="ECO:0000256" key="7">
    <source>
        <dbReference type="ARBA" id="ARBA00023242"/>
    </source>
</evidence>
<dbReference type="PANTHER" id="PTHR24215">
    <property type="entry name" value="RHO-GTPASE-ACTIVATING PROTEIN LRG1"/>
    <property type="match status" value="1"/>
</dbReference>
<comment type="subcellular location">
    <subcellularLocation>
        <location evidence="1">Nucleus</location>
    </subcellularLocation>
</comment>
<dbReference type="PROSITE" id="PS51007">
    <property type="entry name" value="CYTC"/>
    <property type="match status" value="1"/>
</dbReference>
<dbReference type="GO" id="GO:0009055">
    <property type="term" value="F:electron transfer activity"/>
    <property type="evidence" value="ECO:0007669"/>
    <property type="project" value="InterPro"/>
</dbReference>
<evidence type="ECO:0000256" key="4">
    <source>
        <dbReference type="ARBA" id="ARBA00022833"/>
    </source>
</evidence>
<accession>A0A8H8DIZ2</accession>
<proteinExistence type="predicted"/>
<dbReference type="GO" id="GO:0005737">
    <property type="term" value="C:cytoplasm"/>
    <property type="evidence" value="ECO:0007669"/>
    <property type="project" value="TreeGrafter"/>
</dbReference>
<sequence>MNFLILKRRLGPRKRGARRVRGGQEGRRWRRASEARRSARGARPACILYGILDTVEGLDAFNLLENNREAYCKKCHSQLFGPKGYGFGGGVLQRETVTDTQPVSAAASAPSSGGPHGSSVSSAGSAGVNPQPAPTPPTTSGQATASRSEVNLATEYYQRISPASQRKWNPSVGHGGDVCPTCNKTVYAAEAVQGVGKKFHKLCFKCTSCNRQLDSSNITEKDNKAYCRSCYARDFGPKGYGYGGGAAFLTTDGSTR</sequence>
<evidence type="ECO:0000259" key="11">
    <source>
        <dbReference type="PROSITE" id="PS50023"/>
    </source>
</evidence>
<keyword evidence="14" id="KW-1185">Reference proteome</keyword>
<feature type="domain" description="LIM zinc-binding" evidence="11">
    <location>
        <begin position="177"/>
        <end position="237"/>
    </location>
</feature>
<dbReference type="PANTHER" id="PTHR24215:SF35">
    <property type="entry name" value="MUSCLE LIM PROTEIN MLP84B"/>
    <property type="match status" value="1"/>
</dbReference>
<dbReference type="InterPro" id="IPR009056">
    <property type="entry name" value="Cyt_c-like_dom"/>
</dbReference>
<dbReference type="PROSITE" id="PS50023">
    <property type="entry name" value="LIM_DOMAIN_2"/>
    <property type="match status" value="1"/>
</dbReference>
<keyword evidence="6 8" id="KW-0440">LIM domain</keyword>
<dbReference type="OrthoDB" id="8062037at2759"/>
<dbReference type="PROSITE" id="PS00478">
    <property type="entry name" value="LIM_DOMAIN_1"/>
    <property type="match status" value="1"/>
</dbReference>
<dbReference type="InterPro" id="IPR001781">
    <property type="entry name" value="Znf_LIM"/>
</dbReference>
<evidence type="ECO:0000256" key="10">
    <source>
        <dbReference type="SAM" id="MobiDB-lite"/>
    </source>
</evidence>
<dbReference type="Gene3D" id="2.10.110.10">
    <property type="entry name" value="Cysteine Rich Protein"/>
    <property type="match status" value="1"/>
</dbReference>
<dbReference type="SMART" id="SM00132">
    <property type="entry name" value="LIM"/>
    <property type="match status" value="1"/>
</dbReference>
<dbReference type="EMBL" id="JAEFCI010005673">
    <property type="protein sequence ID" value="KAG5460148.1"/>
    <property type="molecule type" value="Genomic_DNA"/>
</dbReference>
<keyword evidence="5 9" id="KW-0408">Iron</keyword>
<feature type="region of interest" description="Disordered" evidence="10">
    <location>
        <begin position="99"/>
        <end position="146"/>
    </location>
</feature>
<comment type="caution">
    <text evidence="13">The sequence shown here is derived from an EMBL/GenBank/DDBJ whole genome shotgun (WGS) entry which is preliminary data.</text>
</comment>
<evidence type="ECO:0000256" key="1">
    <source>
        <dbReference type="ARBA" id="ARBA00004123"/>
    </source>
</evidence>
<evidence type="ECO:0000313" key="13">
    <source>
        <dbReference type="EMBL" id="KAG5460148.1"/>
    </source>
</evidence>
<dbReference type="GO" id="GO:0030036">
    <property type="term" value="P:actin cytoskeleton organization"/>
    <property type="evidence" value="ECO:0007669"/>
    <property type="project" value="TreeGrafter"/>
</dbReference>
<dbReference type="Pfam" id="PF00412">
    <property type="entry name" value="LIM"/>
    <property type="match status" value="1"/>
</dbReference>
<feature type="domain" description="Cytochrome c" evidence="12">
    <location>
        <begin position="52"/>
        <end position="161"/>
    </location>
</feature>
<feature type="compositionally biased region" description="Basic and acidic residues" evidence="10">
    <location>
        <begin position="22"/>
        <end position="36"/>
    </location>
</feature>
<dbReference type="CDD" id="cd09326">
    <property type="entry name" value="LIM_CRP_like"/>
    <property type="match status" value="1"/>
</dbReference>
<protein>
    <recommendedName>
        <fullName evidence="15">Cysteine and glycine-rich protein</fullName>
    </recommendedName>
</protein>
<evidence type="ECO:0000256" key="6">
    <source>
        <dbReference type="ARBA" id="ARBA00023038"/>
    </source>
</evidence>
<evidence type="ECO:0008006" key="15">
    <source>
        <dbReference type="Google" id="ProtNLM"/>
    </source>
</evidence>
<gene>
    <name evidence="13" type="ORF">BJ554DRAFT_7839</name>
</gene>
<name>A0A8H8DIZ2_9FUNG</name>
<reference evidence="13 14" key="1">
    <citation type="journal article" name="Sci. Rep.">
        <title>Genome-scale phylogenetic analyses confirm Olpidium as the closest living zoosporic fungus to the non-flagellated, terrestrial fungi.</title>
        <authorList>
            <person name="Chang Y."/>
            <person name="Rochon D."/>
            <person name="Sekimoto S."/>
            <person name="Wang Y."/>
            <person name="Chovatia M."/>
            <person name="Sandor L."/>
            <person name="Salamov A."/>
            <person name="Grigoriev I.V."/>
            <person name="Stajich J.E."/>
            <person name="Spatafora J.W."/>
        </authorList>
    </citation>
    <scope>NUCLEOTIDE SEQUENCE [LARGE SCALE GENOMIC DNA]</scope>
    <source>
        <strain evidence="13">S191</strain>
    </source>
</reference>
<feature type="region of interest" description="Disordered" evidence="10">
    <location>
        <begin position="16"/>
        <end position="36"/>
    </location>
</feature>
<dbReference type="AlphaFoldDB" id="A0A8H8DIZ2"/>
<keyword evidence="2 8" id="KW-0479">Metal-binding</keyword>
<keyword evidence="7" id="KW-0539">Nucleus</keyword>
<evidence type="ECO:0000313" key="14">
    <source>
        <dbReference type="Proteomes" id="UP000673691"/>
    </source>
</evidence>
<feature type="compositionally biased region" description="Low complexity" evidence="10">
    <location>
        <begin position="102"/>
        <end position="128"/>
    </location>
</feature>
<evidence type="ECO:0000256" key="3">
    <source>
        <dbReference type="ARBA" id="ARBA00022737"/>
    </source>
</evidence>
<keyword evidence="3" id="KW-0677">Repeat</keyword>
<evidence type="ECO:0000259" key="12">
    <source>
        <dbReference type="PROSITE" id="PS51007"/>
    </source>
</evidence>
<dbReference type="GO" id="GO:0005634">
    <property type="term" value="C:nucleus"/>
    <property type="evidence" value="ECO:0007669"/>
    <property type="project" value="UniProtKB-SubCell"/>
</dbReference>
<evidence type="ECO:0000256" key="5">
    <source>
        <dbReference type="ARBA" id="ARBA00023004"/>
    </source>
</evidence>
<keyword evidence="9" id="KW-0349">Heme</keyword>
<organism evidence="13 14">
    <name type="scientific">Olpidium bornovanus</name>
    <dbReference type="NCBI Taxonomy" id="278681"/>
    <lineage>
        <taxon>Eukaryota</taxon>
        <taxon>Fungi</taxon>
        <taxon>Fungi incertae sedis</taxon>
        <taxon>Olpidiomycota</taxon>
        <taxon>Olpidiomycotina</taxon>
        <taxon>Olpidiomycetes</taxon>
        <taxon>Olpidiales</taxon>
        <taxon>Olpidiaceae</taxon>
        <taxon>Olpidium</taxon>
    </lineage>
</organism>
<dbReference type="SUPFAM" id="SSF57716">
    <property type="entry name" value="Glucocorticoid receptor-like (DNA-binding domain)"/>
    <property type="match status" value="3"/>
</dbReference>
<evidence type="ECO:0000256" key="2">
    <source>
        <dbReference type="ARBA" id="ARBA00022723"/>
    </source>
</evidence>
<evidence type="ECO:0000256" key="8">
    <source>
        <dbReference type="PROSITE-ProRule" id="PRU00125"/>
    </source>
</evidence>
<dbReference type="FunFam" id="2.10.110.10:FF:000001">
    <property type="entry name" value="Cysteine and glycine-rich protein 1"/>
    <property type="match status" value="1"/>
</dbReference>
<dbReference type="GO" id="GO:0020037">
    <property type="term" value="F:heme binding"/>
    <property type="evidence" value="ECO:0007669"/>
    <property type="project" value="InterPro"/>
</dbReference>
<evidence type="ECO:0000256" key="9">
    <source>
        <dbReference type="PROSITE-ProRule" id="PRU00433"/>
    </source>
</evidence>
<keyword evidence="4 8" id="KW-0862">Zinc</keyword>
<dbReference type="Proteomes" id="UP000673691">
    <property type="component" value="Unassembled WGS sequence"/>
</dbReference>
<dbReference type="GO" id="GO:0046872">
    <property type="term" value="F:metal ion binding"/>
    <property type="evidence" value="ECO:0007669"/>
    <property type="project" value="UniProtKB-KW"/>
</dbReference>